<dbReference type="RefSeq" id="WP_234867654.1">
    <property type="nucleotide sequence ID" value="NZ_JAKEVY010000004.1"/>
</dbReference>
<sequence length="190" mass="21760">MKKLAAILLTGMLLYNVVGYRAVFSWLEQHSYQSLNQQIDNKNYNEENLITIKLPIDQLPYYTNSPIFERTNGTVTVNGTTYQYVERRIYNDSLEMRCIPNPLATTLTNARDLFFQLVNDIQEAPGKANTPAKPILALKNVFSDYMITESVHGFEPVFTTRLSSYNLYILKDCMYTKAPQEQPPDAVVTV</sequence>
<reference evidence="1 2" key="1">
    <citation type="submission" date="2022-01" db="EMBL/GenBank/DDBJ databases">
        <title>Flavihumibacter sp. nov., isolated from sediment of a river.</title>
        <authorList>
            <person name="Liu H."/>
        </authorList>
    </citation>
    <scope>NUCLEOTIDE SEQUENCE [LARGE SCALE GENOMIC DNA]</scope>
    <source>
        <strain evidence="1 2">RY-1</strain>
    </source>
</reference>
<protein>
    <submittedName>
        <fullName evidence="1">Uncharacterized protein</fullName>
    </submittedName>
</protein>
<dbReference type="Proteomes" id="UP001200145">
    <property type="component" value="Unassembled WGS sequence"/>
</dbReference>
<keyword evidence="2" id="KW-1185">Reference proteome</keyword>
<dbReference type="EMBL" id="JAKEVY010000004">
    <property type="protein sequence ID" value="MCF1716446.1"/>
    <property type="molecule type" value="Genomic_DNA"/>
</dbReference>
<gene>
    <name evidence="1" type="ORF">L0U88_17530</name>
</gene>
<comment type="caution">
    <text evidence="1">The sequence shown here is derived from an EMBL/GenBank/DDBJ whole genome shotgun (WGS) entry which is preliminary data.</text>
</comment>
<evidence type="ECO:0000313" key="2">
    <source>
        <dbReference type="Proteomes" id="UP001200145"/>
    </source>
</evidence>
<proteinExistence type="predicted"/>
<accession>A0ABS9BL98</accession>
<name>A0ABS9BL98_9BACT</name>
<evidence type="ECO:0000313" key="1">
    <source>
        <dbReference type="EMBL" id="MCF1716446.1"/>
    </source>
</evidence>
<organism evidence="1 2">
    <name type="scientific">Flavihumibacter fluminis</name>
    <dbReference type="NCBI Taxonomy" id="2909236"/>
    <lineage>
        <taxon>Bacteria</taxon>
        <taxon>Pseudomonadati</taxon>
        <taxon>Bacteroidota</taxon>
        <taxon>Chitinophagia</taxon>
        <taxon>Chitinophagales</taxon>
        <taxon>Chitinophagaceae</taxon>
        <taxon>Flavihumibacter</taxon>
    </lineage>
</organism>